<dbReference type="InterPro" id="IPR001036">
    <property type="entry name" value="Acrflvin-R"/>
</dbReference>
<evidence type="ECO:0000313" key="3">
    <source>
        <dbReference type="Proteomes" id="UP000485880"/>
    </source>
</evidence>
<dbReference type="Gene3D" id="3.30.70.1430">
    <property type="entry name" value="Multidrug efflux transporter AcrB pore domain"/>
    <property type="match status" value="2"/>
</dbReference>
<name>A0A8B6MBI5_METTU</name>
<dbReference type="SUPFAM" id="SSF82714">
    <property type="entry name" value="Multidrug efflux transporter AcrB TolC docking domain, DN and DC subdomains"/>
    <property type="match status" value="2"/>
</dbReference>
<keyword evidence="1" id="KW-0812">Transmembrane</keyword>
<dbReference type="RefSeq" id="WP_210253670.1">
    <property type="nucleotide sequence ID" value="NZ_CABFMQ020000100.1"/>
</dbReference>
<feature type="transmembrane region" description="Helical" evidence="1">
    <location>
        <begin position="495"/>
        <end position="516"/>
    </location>
</feature>
<proteinExistence type="predicted"/>
<keyword evidence="1" id="KW-0472">Membrane</keyword>
<dbReference type="EMBL" id="CABFMQ020000100">
    <property type="protein sequence ID" value="VTZ51629.1"/>
    <property type="molecule type" value="Genomic_DNA"/>
</dbReference>
<feature type="transmembrane region" description="Helical" evidence="1">
    <location>
        <begin position="462"/>
        <end position="483"/>
    </location>
</feature>
<dbReference type="Gene3D" id="3.30.70.1320">
    <property type="entry name" value="Multidrug efflux transporter AcrB pore domain like"/>
    <property type="match status" value="1"/>
</dbReference>
<feature type="transmembrane region" description="Helical" evidence="1">
    <location>
        <begin position="25"/>
        <end position="43"/>
    </location>
</feature>
<feature type="transmembrane region" description="Helical" evidence="1">
    <location>
        <begin position="359"/>
        <end position="378"/>
    </location>
</feature>
<dbReference type="InterPro" id="IPR027463">
    <property type="entry name" value="AcrB_DN_DC_subdom"/>
</dbReference>
<comment type="caution">
    <text evidence="2">The sequence shown here is derived from an EMBL/GenBank/DDBJ whole genome shotgun (WGS) entry which is preliminary data.</text>
</comment>
<dbReference type="Gene3D" id="1.20.1640.10">
    <property type="entry name" value="Multidrug efflux transporter AcrB transmembrane domain"/>
    <property type="match status" value="2"/>
</dbReference>
<dbReference type="GO" id="GO:0005886">
    <property type="term" value="C:plasma membrane"/>
    <property type="evidence" value="ECO:0007669"/>
    <property type="project" value="TreeGrafter"/>
</dbReference>
<sequence>MADPQPRPKLNIAGNFARAFLHSKLTPLIMLAASLFGLLAILLTPRTYNPDIVVPVVNISVERPGSNAQEMLNQVVRPLEALLASLSGVDHTYGTAQDDTAVVTVRFQVGQDEERSLVKVYNQVNSNLDRTPPGTASPLIQLLSLYDVPILTLTLSSAEAAPDALREVAMHVLEHLRNVPGVGKTSVQGAAARAVRVWLDPARLAGYGLSPEAVATSIRAANVTLAAGSVVSQDREHPIRVAAALADSGEVGNVVVDVRNGRPVFLRDVATVAAAQAAEDVRSFFAFGPAAAKAAQPAGVAESAVTIAIARQKGTNGVEVADAVLAKLQAVEREALPQGMTLTVTRNDGATADDAVNTLIEHLTISIVAVVAILLVFLGWREASVVALSIPLILFIVLGVGWVAGQTINRITLFALILSLGLLVDDSIVVIENVHRHLHHERQRNFSRLMVAAANEIGKPTIVATFTVILALIPMAFVTGMMGPFMQPIPFNAPIAMLASLFIAYTVVPYIAYRWLRRKALRVMAEAEAAPPGEGAGRPRDWLHTGYLKLFQPLLQSVRRRRFFMGAVVLLLLVVMLQPIWQFVRPSGVNGPLSLFGVGLKMLPDDNVDTLLIEIDAPAGTPLEGTDRVANAVAAALGGNRYITNYQIFLGQAAPEDFAALVRGDASRAGANFAQIRVNLINKRERSAGSHEIAQELYEALAPVLAAFPDSRIKLLETPPGPPVRSQMMSALYGPSYEVLRKLAEEIRETFYPRVYGMINIDDSAPHRVTEYRVVVNPSAAVMAGFAPGEVATALRAYFAGERVGAVHTPDAREAEPIILRLPRPTRTEETALDGIYLPTHDAKRVALSSIANTGRVTADQPIYTRDQHPVVYITGHMLRSTPVYGVVTLTKFLSGSQVGDGQHLTVGNFGFRPAQPDDVGSYNLFWLGEMRLTLDVFRDLGVAFGVALLLIYLLLVGYYRSFFMPVVVMGAIPLTLIGVFPGHWAAQQPFTATSMIGVIALAGIVVRNSLLLIDFIIVRRAEGLSLEEAVMEAGAVRLRPILLTALAIILGSAVMISDPVFGGLAISLIFGAFASTTLTLFVIPLIYYGWQDWRRHRLSRRPSAAA</sequence>
<feature type="transmembrane region" description="Helical" evidence="1">
    <location>
        <begin position="1064"/>
        <end position="1091"/>
    </location>
</feature>
<feature type="transmembrane region" description="Helical" evidence="1">
    <location>
        <begin position="993"/>
        <end position="1018"/>
    </location>
</feature>
<dbReference type="Gene3D" id="3.30.70.1440">
    <property type="entry name" value="Multidrug efflux transporter AcrB pore domain"/>
    <property type="match status" value="1"/>
</dbReference>
<dbReference type="PRINTS" id="PR00702">
    <property type="entry name" value="ACRIFLAVINRP"/>
</dbReference>
<keyword evidence="1" id="KW-1133">Transmembrane helix</keyword>
<organism evidence="2 3">
    <name type="scientific">Methylocella tundrae</name>
    <dbReference type="NCBI Taxonomy" id="227605"/>
    <lineage>
        <taxon>Bacteria</taxon>
        <taxon>Pseudomonadati</taxon>
        <taxon>Pseudomonadota</taxon>
        <taxon>Alphaproteobacteria</taxon>
        <taxon>Hyphomicrobiales</taxon>
        <taxon>Beijerinckiaceae</taxon>
        <taxon>Methylocella</taxon>
    </lineage>
</organism>
<reference evidence="2 3" key="1">
    <citation type="submission" date="2019-05" db="EMBL/GenBank/DDBJ databases">
        <authorList>
            <person name="Farhan Ul Haque M."/>
        </authorList>
    </citation>
    <scope>NUCLEOTIDE SEQUENCE [LARGE SCALE GENOMIC DNA]</scope>
    <source>
        <strain evidence="2">2</strain>
    </source>
</reference>
<evidence type="ECO:0000256" key="1">
    <source>
        <dbReference type="SAM" id="Phobius"/>
    </source>
</evidence>
<protein>
    <submittedName>
        <fullName evidence="2">Transporter</fullName>
    </submittedName>
</protein>
<feature type="transmembrane region" description="Helical" evidence="1">
    <location>
        <begin position="411"/>
        <end position="434"/>
    </location>
</feature>
<feature type="transmembrane region" description="Helical" evidence="1">
    <location>
        <begin position="1039"/>
        <end position="1058"/>
    </location>
</feature>
<dbReference type="PANTHER" id="PTHR32063:SF16">
    <property type="entry name" value="CATION EFFLUX SYSTEM (ACRB_ACRD_ACRF FAMILY)"/>
    <property type="match status" value="1"/>
</dbReference>
<dbReference type="Pfam" id="PF00873">
    <property type="entry name" value="ACR_tran"/>
    <property type="match status" value="1"/>
</dbReference>
<dbReference type="Gene3D" id="3.30.2090.10">
    <property type="entry name" value="Multidrug efflux transporter AcrB TolC docking domain, DN and DC subdomains"/>
    <property type="match status" value="2"/>
</dbReference>
<feature type="transmembrane region" description="Helical" evidence="1">
    <location>
        <begin position="941"/>
        <end position="960"/>
    </location>
</feature>
<feature type="transmembrane region" description="Helical" evidence="1">
    <location>
        <begin position="385"/>
        <end position="405"/>
    </location>
</feature>
<gene>
    <name evidence="2" type="ORF">MPC4_410006</name>
</gene>
<dbReference type="GO" id="GO:0042910">
    <property type="term" value="F:xenobiotic transmembrane transporter activity"/>
    <property type="evidence" value="ECO:0007669"/>
    <property type="project" value="TreeGrafter"/>
</dbReference>
<evidence type="ECO:0000313" key="2">
    <source>
        <dbReference type="EMBL" id="VTZ51629.1"/>
    </source>
</evidence>
<dbReference type="PANTHER" id="PTHR32063">
    <property type="match status" value="1"/>
</dbReference>
<accession>A0A8B6MBI5</accession>
<keyword evidence="3" id="KW-1185">Reference proteome</keyword>
<dbReference type="SUPFAM" id="SSF82693">
    <property type="entry name" value="Multidrug efflux transporter AcrB pore domain, PN1, PN2, PC1 and PC2 subdomains"/>
    <property type="match status" value="3"/>
</dbReference>
<dbReference type="SUPFAM" id="SSF82866">
    <property type="entry name" value="Multidrug efflux transporter AcrB transmembrane domain"/>
    <property type="match status" value="2"/>
</dbReference>
<feature type="transmembrane region" description="Helical" evidence="1">
    <location>
        <begin position="967"/>
        <end position="987"/>
    </location>
</feature>
<dbReference type="AlphaFoldDB" id="A0A8B6MBI5"/>
<feature type="transmembrane region" description="Helical" evidence="1">
    <location>
        <begin position="563"/>
        <end position="581"/>
    </location>
</feature>
<dbReference type="Proteomes" id="UP000485880">
    <property type="component" value="Unassembled WGS sequence"/>
</dbReference>